<accession>A0ABP5DAQ8</accession>
<organism evidence="1 2">
    <name type="scientific">Amycolatopsis minnesotensis</name>
    <dbReference type="NCBI Taxonomy" id="337894"/>
    <lineage>
        <taxon>Bacteria</taxon>
        <taxon>Bacillati</taxon>
        <taxon>Actinomycetota</taxon>
        <taxon>Actinomycetes</taxon>
        <taxon>Pseudonocardiales</taxon>
        <taxon>Pseudonocardiaceae</taxon>
        <taxon>Amycolatopsis</taxon>
    </lineage>
</organism>
<dbReference type="EMBL" id="BAAANN010000026">
    <property type="protein sequence ID" value="GAA1975483.1"/>
    <property type="molecule type" value="Genomic_DNA"/>
</dbReference>
<reference evidence="2" key="1">
    <citation type="journal article" date="2019" name="Int. J. Syst. Evol. Microbiol.">
        <title>The Global Catalogue of Microorganisms (GCM) 10K type strain sequencing project: providing services to taxonomists for standard genome sequencing and annotation.</title>
        <authorList>
            <consortium name="The Broad Institute Genomics Platform"/>
            <consortium name="The Broad Institute Genome Sequencing Center for Infectious Disease"/>
            <person name="Wu L."/>
            <person name="Ma J."/>
        </authorList>
    </citation>
    <scope>NUCLEOTIDE SEQUENCE [LARGE SCALE GENOMIC DNA]</scope>
    <source>
        <strain evidence="2">JCM 14545</strain>
    </source>
</reference>
<keyword evidence="2" id="KW-1185">Reference proteome</keyword>
<name>A0ABP5DAQ8_9PSEU</name>
<gene>
    <name evidence="1" type="ORF">GCM10009754_58670</name>
</gene>
<evidence type="ECO:0000313" key="1">
    <source>
        <dbReference type="EMBL" id="GAA1975483.1"/>
    </source>
</evidence>
<dbReference type="Proteomes" id="UP001501116">
    <property type="component" value="Unassembled WGS sequence"/>
</dbReference>
<protein>
    <submittedName>
        <fullName evidence="1">Uncharacterized protein</fullName>
    </submittedName>
</protein>
<comment type="caution">
    <text evidence="1">The sequence shown here is derived from an EMBL/GenBank/DDBJ whole genome shotgun (WGS) entry which is preliminary data.</text>
</comment>
<proteinExistence type="predicted"/>
<sequence length="223" mass="22425">MVTAALAALVTAGTLTGVAVLRHQSEAPSTLGAPAAAVPSGVTQCGAGSCQVVASQQVDGKTADLLADSNGDNGKLRVGGPGSPIVVETSTSNPRPRLNGESLSCVTASVSACLVRGPSQDWLIGQVVVSSGDNWRPAEASYLSDAGAITLHNVLGDDAPELIVAKKAPCASPAACRSAPVYAQVYDLTGTSLGCTRQHQAASALRGWPDIAPVPSDVRSECP</sequence>
<evidence type="ECO:0000313" key="2">
    <source>
        <dbReference type="Proteomes" id="UP001501116"/>
    </source>
</evidence>